<proteinExistence type="predicted"/>
<comment type="caution">
    <text evidence="2">The sequence shown here is derived from an EMBL/GenBank/DDBJ whole genome shotgun (WGS) entry which is preliminary data.</text>
</comment>
<dbReference type="AlphaFoldDB" id="A0A8J7YN50"/>
<evidence type="ECO:0000313" key="3">
    <source>
        <dbReference type="Proteomes" id="UP000783863"/>
    </source>
</evidence>
<feature type="region of interest" description="Disordered" evidence="1">
    <location>
        <begin position="1"/>
        <end position="35"/>
    </location>
</feature>
<protein>
    <submittedName>
        <fullName evidence="2">Uncharacterized protein</fullName>
    </submittedName>
</protein>
<dbReference type="EMBL" id="RKLQ01000006">
    <property type="protein sequence ID" value="MBX0305824.1"/>
    <property type="molecule type" value="Genomic_DNA"/>
</dbReference>
<organism evidence="2 3">
    <name type="scientific">Haloarcula salinisoli</name>
    <dbReference type="NCBI Taxonomy" id="2487746"/>
    <lineage>
        <taxon>Archaea</taxon>
        <taxon>Methanobacteriati</taxon>
        <taxon>Methanobacteriota</taxon>
        <taxon>Stenosarchaea group</taxon>
        <taxon>Halobacteria</taxon>
        <taxon>Halobacteriales</taxon>
        <taxon>Haloarculaceae</taxon>
        <taxon>Haloarcula</taxon>
    </lineage>
</organism>
<evidence type="ECO:0000313" key="2">
    <source>
        <dbReference type="EMBL" id="MBX0305824.1"/>
    </source>
</evidence>
<name>A0A8J7YN50_9EURY</name>
<feature type="compositionally biased region" description="Basic and acidic residues" evidence="1">
    <location>
        <begin position="1"/>
        <end position="13"/>
    </location>
</feature>
<gene>
    <name evidence="2" type="ORF">EGD98_19455</name>
</gene>
<dbReference type="Proteomes" id="UP000783863">
    <property type="component" value="Unassembled WGS sequence"/>
</dbReference>
<reference evidence="2" key="1">
    <citation type="submission" date="2021-06" db="EMBL/GenBank/DDBJ databases">
        <title>Halomicroarcula sp. F24A a new haloarchaeum isolated from saline soil.</title>
        <authorList>
            <person name="Duran-Viseras A."/>
            <person name="Sanchez-Porro C."/>
            <person name="Ventosa A."/>
        </authorList>
    </citation>
    <scope>NUCLEOTIDE SEQUENCE</scope>
    <source>
        <strain evidence="2">F24A</strain>
    </source>
</reference>
<keyword evidence="3" id="KW-1185">Reference proteome</keyword>
<dbReference type="RefSeq" id="WP_220590021.1">
    <property type="nucleotide sequence ID" value="NZ_RKLQ01000006.1"/>
</dbReference>
<sequence>MSNERYRDREGDAAARFGRRPAATDGDDHPHSTAHSLCAIEGPLAKLLVA</sequence>
<evidence type="ECO:0000256" key="1">
    <source>
        <dbReference type="SAM" id="MobiDB-lite"/>
    </source>
</evidence>
<accession>A0A8J7YN50</accession>